<dbReference type="Gene3D" id="3.40.50.300">
    <property type="entry name" value="P-loop containing nucleotide triphosphate hydrolases"/>
    <property type="match status" value="1"/>
</dbReference>
<dbReference type="InterPro" id="IPR003593">
    <property type="entry name" value="AAA+_ATPase"/>
</dbReference>
<keyword evidence="3" id="KW-0813">Transport</keyword>
<dbReference type="PANTHER" id="PTHR48041:SF113">
    <property type="entry name" value="ATP-BINDING CASSETTE SUB-FAMILY G MEMBER 5"/>
    <property type="match status" value="1"/>
</dbReference>
<evidence type="ECO:0000313" key="11">
    <source>
        <dbReference type="EMBL" id="GAU95909.1"/>
    </source>
</evidence>
<feature type="transmembrane region" description="Helical" evidence="9">
    <location>
        <begin position="409"/>
        <end position="430"/>
    </location>
</feature>
<dbReference type="InterPro" id="IPR050352">
    <property type="entry name" value="ABCG_transporters"/>
</dbReference>
<protein>
    <recommendedName>
        <fullName evidence="10">ABC transporter domain-containing protein</fullName>
    </recommendedName>
</protein>
<dbReference type="OrthoDB" id="66620at2759"/>
<keyword evidence="4 9" id="KW-0812">Transmembrane</keyword>
<dbReference type="InterPro" id="IPR013525">
    <property type="entry name" value="ABC2_TM"/>
</dbReference>
<dbReference type="GO" id="GO:0016887">
    <property type="term" value="F:ATP hydrolysis activity"/>
    <property type="evidence" value="ECO:0007669"/>
    <property type="project" value="InterPro"/>
</dbReference>
<keyword evidence="5" id="KW-0547">Nucleotide-binding</keyword>
<evidence type="ECO:0000313" key="12">
    <source>
        <dbReference type="Proteomes" id="UP000186922"/>
    </source>
</evidence>
<name>A0A1D1V260_RAMVA</name>
<dbReference type="AlphaFoldDB" id="A0A1D1V260"/>
<keyword evidence="6" id="KW-0067">ATP-binding</keyword>
<evidence type="ECO:0000256" key="8">
    <source>
        <dbReference type="ARBA" id="ARBA00023136"/>
    </source>
</evidence>
<evidence type="ECO:0000256" key="6">
    <source>
        <dbReference type="ARBA" id="ARBA00022840"/>
    </source>
</evidence>
<accession>A0A1D1V260</accession>
<dbReference type="InterPro" id="IPR027417">
    <property type="entry name" value="P-loop_NTPase"/>
</dbReference>
<dbReference type="EMBL" id="BDGG01000003">
    <property type="protein sequence ID" value="GAU95909.1"/>
    <property type="molecule type" value="Genomic_DNA"/>
</dbReference>
<dbReference type="Proteomes" id="UP000186922">
    <property type="component" value="Unassembled WGS sequence"/>
</dbReference>
<dbReference type="SUPFAM" id="SSF52540">
    <property type="entry name" value="P-loop containing nucleoside triphosphate hydrolases"/>
    <property type="match status" value="1"/>
</dbReference>
<organism evidence="11 12">
    <name type="scientific">Ramazzottius varieornatus</name>
    <name type="common">Water bear</name>
    <name type="synonym">Tardigrade</name>
    <dbReference type="NCBI Taxonomy" id="947166"/>
    <lineage>
        <taxon>Eukaryota</taxon>
        <taxon>Metazoa</taxon>
        <taxon>Ecdysozoa</taxon>
        <taxon>Tardigrada</taxon>
        <taxon>Eutardigrada</taxon>
        <taxon>Parachela</taxon>
        <taxon>Hypsibioidea</taxon>
        <taxon>Ramazzottiidae</taxon>
        <taxon>Ramazzottius</taxon>
    </lineage>
</organism>
<dbReference type="STRING" id="947166.A0A1D1V260"/>
<dbReference type="Pfam" id="PF00005">
    <property type="entry name" value="ABC_tran"/>
    <property type="match status" value="1"/>
</dbReference>
<feature type="transmembrane region" description="Helical" evidence="9">
    <location>
        <begin position="666"/>
        <end position="688"/>
    </location>
</feature>
<evidence type="ECO:0000256" key="3">
    <source>
        <dbReference type="ARBA" id="ARBA00022448"/>
    </source>
</evidence>
<reference evidence="11 12" key="1">
    <citation type="journal article" date="2016" name="Nat. Commun.">
        <title>Extremotolerant tardigrade genome and improved radiotolerance of human cultured cells by tardigrade-unique protein.</title>
        <authorList>
            <person name="Hashimoto T."/>
            <person name="Horikawa D.D."/>
            <person name="Saito Y."/>
            <person name="Kuwahara H."/>
            <person name="Kozuka-Hata H."/>
            <person name="Shin-I T."/>
            <person name="Minakuchi Y."/>
            <person name="Ohishi K."/>
            <person name="Motoyama A."/>
            <person name="Aizu T."/>
            <person name="Enomoto A."/>
            <person name="Kondo K."/>
            <person name="Tanaka S."/>
            <person name="Hara Y."/>
            <person name="Koshikawa S."/>
            <person name="Sagara H."/>
            <person name="Miura T."/>
            <person name="Yokobori S."/>
            <person name="Miyagawa K."/>
            <person name="Suzuki Y."/>
            <person name="Kubo T."/>
            <person name="Oyama M."/>
            <person name="Kohara Y."/>
            <person name="Fujiyama A."/>
            <person name="Arakawa K."/>
            <person name="Katayama T."/>
            <person name="Toyoda A."/>
            <person name="Kunieda T."/>
        </authorList>
    </citation>
    <scope>NUCLEOTIDE SEQUENCE [LARGE SCALE GENOMIC DNA]</scope>
    <source>
        <strain evidence="11 12">YOKOZUNA-1</strain>
    </source>
</reference>
<dbReference type="GO" id="GO:0005524">
    <property type="term" value="F:ATP binding"/>
    <property type="evidence" value="ECO:0007669"/>
    <property type="project" value="UniProtKB-KW"/>
</dbReference>
<dbReference type="FunFam" id="3.40.50.300:FF:001473">
    <property type="entry name" value="ATP-binding cassette transporter"/>
    <property type="match status" value="1"/>
</dbReference>
<gene>
    <name evidence="11" type="primary">RvY_07437</name>
    <name evidence="11" type="synonym">RvY_07437.1</name>
    <name evidence="11" type="ORF">RvY_07437-1</name>
</gene>
<feature type="domain" description="ABC transporter" evidence="10">
    <location>
        <begin position="58"/>
        <end position="309"/>
    </location>
</feature>
<feature type="transmembrane region" description="Helical" evidence="9">
    <location>
        <begin position="442"/>
        <end position="464"/>
    </location>
</feature>
<keyword evidence="12" id="KW-1185">Reference proteome</keyword>
<comment type="subcellular location">
    <subcellularLocation>
        <location evidence="1">Membrane</location>
        <topology evidence="1">Multi-pass membrane protein</topology>
    </subcellularLocation>
</comment>
<dbReference type="PROSITE" id="PS50893">
    <property type="entry name" value="ABC_TRANSPORTER_2"/>
    <property type="match status" value="1"/>
</dbReference>
<evidence type="ECO:0000256" key="1">
    <source>
        <dbReference type="ARBA" id="ARBA00004141"/>
    </source>
</evidence>
<feature type="transmembrane region" description="Helical" evidence="9">
    <location>
        <begin position="484"/>
        <end position="509"/>
    </location>
</feature>
<evidence type="ECO:0000256" key="4">
    <source>
        <dbReference type="ARBA" id="ARBA00022692"/>
    </source>
</evidence>
<evidence type="ECO:0000256" key="9">
    <source>
        <dbReference type="SAM" id="Phobius"/>
    </source>
</evidence>
<dbReference type="GO" id="GO:0043190">
    <property type="term" value="C:ATP-binding cassette (ABC) transporter complex"/>
    <property type="evidence" value="ECO:0007669"/>
    <property type="project" value="TreeGrafter"/>
</dbReference>
<evidence type="ECO:0000259" key="10">
    <source>
        <dbReference type="PROSITE" id="PS50893"/>
    </source>
</evidence>
<comment type="similarity">
    <text evidence="2">Belongs to the ABC transporter superfamily. ABCG family. Eye pigment precursor importer (TC 3.A.1.204) subfamily.</text>
</comment>
<dbReference type="Pfam" id="PF01061">
    <property type="entry name" value="ABC2_membrane"/>
    <property type="match status" value="1"/>
</dbReference>
<proteinExistence type="inferred from homology"/>
<feature type="transmembrane region" description="Helical" evidence="9">
    <location>
        <begin position="521"/>
        <end position="537"/>
    </location>
</feature>
<keyword evidence="8 9" id="KW-0472">Membrane</keyword>
<dbReference type="PANTHER" id="PTHR48041">
    <property type="entry name" value="ABC TRANSPORTER G FAMILY MEMBER 28"/>
    <property type="match status" value="1"/>
</dbReference>
<dbReference type="SMART" id="SM00382">
    <property type="entry name" value="AAA"/>
    <property type="match status" value="1"/>
</dbReference>
<dbReference type="GO" id="GO:0140359">
    <property type="term" value="F:ABC-type transporter activity"/>
    <property type="evidence" value="ECO:0007669"/>
    <property type="project" value="InterPro"/>
</dbReference>
<evidence type="ECO:0000256" key="5">
    <source>
        <dbReference type="ARBA" id="ARBA00022741"/>
    </source>
</evidence>
<sequence>MQIVEPPQFLFNSAAATADSSANIHPGTALFPTLPAGFQNGAAQSTLYAGATTLTSCLELVNVEHIGEIAKGTLFQKLTGNIPSGPVLKDVSFEVYSGELMAILGSSGSGKRALLDVISRRALGTTRGIILLNQMPLTAQIFLEVCAIVTLRSDLIPGLSVQQTMNFAAALTVSRVLSANQRHERVKRVVEDMGLNDPQLLNKEVSLLTTSEKRRLIIAMELVRDPLVVLIDEPTRDLDPLNSYLVISCLAKYAKKYDRILVITLEKPRSDIVALLDRVTILSLGDVVYTGYTKTMVDYFSRIGFPCPLLENPLMYYLCLATVDRRSKDRFTETNGHIEMLVQKYKFEGGPYKRYAPSADENGRMNPPVLSALAKPGSTSNLGALVGRKFTHLFGVFCNPLSSISWEIIFLRILAFPCLSFFIWLFYFRVNSRSQYSFATRNGLIFNALAIVSFLSAIQTTFSFSSFRTRYFQESRSGAYNGRVFILSEAIHSAFVNLITVFGGSAILFYGCGLRDRDDGLNFILFSFVLYCCWNFVELQTSCLMVCIKEPLEALSTTLFITIFYLVCASGTVKSICNLDDWLFFLTYGTIYRYAGSVINSNEFFVANVSAQDLVGRNGVPCGYLVDSQSHCRYLNSTDYLLQRYTRPSNPTFLYMDMYRDFGLCWAFYLGMILVALLVYSIPLPSFIKRKYRD</sequence>
<comment type="caution">
    <text evidence="11">The sequence shown here is derived from an EMBL/GenBank/DDBJ whole genome shotgun (WGS) entry which is preliminary data.</text>
</comment>
<dbReference type="InterPro" id="IPR003439">
    <property type="entry name" value="ABC_transporter-like_ATP-bd"/>
</dbReference>
<evidence type="ECO:0000256" key="7">
    <source>
        <dbReference type="ARBA" id="ARBA00022989"/>
    </source>
</evidence>
<keyword evidence="7 9" id="KW-1133">Transmembrane helix</keyword>
<evidence type="ECO:0000256" key="2">
    <source>
        <dbReference type="ARBA" id="ARBA00005814"/>
    </source>
</evidence>